<comment type="caution">
    <text evidence="2">The sequence shown here is derived from an EMBL/GenBank/DDBJ whole genome shotgun (WGS) entry which is preliminary data.</text>
</comment>
<keyword evidence="3" id="KW-1185">Reference proteome</keyword>
<dbReference type="AlphaFoldDB" id="A0A0C1FXY7"/>
<keyword evidence="1" id="KW-0472">Membrane</keyword>
<keyword evidence="1" id="KW-1133">Transmembrane helix</keyword>
<proteinExistence type="predicted"/>
<reference evidence="2 3" key="1">
    <citation type="submission" date="2014-10" db="EMBL/GenBank/DDBJ databases">
        <title>Pedobacter Kyungheensis.</title>
        <authorList>
            <person name="Anderson B.M."/>
            <person name="Newman J.D."/>
        </authorList>
    </citation>
    <scope>NUCLEOTIDE SEQUENCE [LARGE SCALE GENOMIC DNA]</scope>
    <source>
        <strain evidence="2 3">KACC 16221</strain>
    </source>
</reference>
<dbReference type="EMBL" id="JSYN01000018">
    <property type="protein sequence ID" value="KIA92754.1"/>
    <property type="molecule type" value="Genomic_DNA"/>
</dbReference>
<keyword evidence="1" id="KW-0812">Transmembrane</keyword>
<gene>
    <name evidence="2" type="ORF">OC25_15270</name>
</gene>
<name>A0A0C1FXY7_9SPHI</name>
<sequence length="64" mass="6789">MSSTTEVTTLVIPKTFPAAPSILFTLETFWKLLENAATYARAALVAALPITILSAAAPLIARND</sequence>
<evidence type="ECO:0000313" key="3">
    <source>
        <dbReference type="Proteomes" id="UP000031246"/>
    </source>
</evidence>
<dbReference type="Proteomes" id="UP000031246">
    <property type="component" value="Unassembled WGS sequence"/>
</dbReference>
<organism evidence="2 3">
    <name type="scientific">Pedobacter kyungheensis</name>
    <dbReference type="NCBI Taxonomy" id="1069985"/>
    <lineage>
        <taxon>Bacteria</taxon>
        <taxon>Pseudomonadati</taxon>
        <taxon>Bacteroidota</taxon>
        <taxon>Sphingobacteriia</taxon>
        <taxon>Sphingobacteriales</taxon>
        <taxon>Sphingobacteriaceae</taxon>
        <taxon>Pedobacter</taxon>
    </lineage>
</organism>
<feature type="transmembrane region" description="Helical" evidence="1">
    <location>
        <begin position="39"/>
        <end position="61"/>
    </location>
</feature>
<evidence type="ECO:0000313" key="2">
    <source>
        <dbReference type="EMBL" id="KIA92754.1"/>
    </source>
</evidence>
<evidence type="ECO:0000256" key="1">
    <source>
        <dbReference type="SAM" id="Phobius"/>
    </source>
</evidence>
<protein>
    <submittedName>
        <fullName evidence="2">Uncharacterized protein</fullName>
    </submittedName>
</protein>
<accession>A0A0C1FXY7</accession>